<feature type="transmembrane region" description="Helical" evidence="1">
    <location>
        <begin position="88"/>
        <end position="109"/>
    </location>
</feature>
<dbReference type="SUPFAM" id="SSF103473">
    <property type="entry name" value="MFS general substrate transporter"/>
    <property type="match status" value="1"/>
</dbReference>
<proteinExistence type="predicted"/>
<comment type="caution">
    <text evidence="2">The sequence shown here is derived from an EMBL/GenBank/DDBJ whole genome shotgun (WGS) entry which is preliminary data.</text>
</comment>
<gene>
    <name evidence="2" type="ORF">FHW37_104553</name>
</gene>
<name>A0A561QSL9_9HYPH</name>
<dbReference type="OrthoDB" id="8401987at2"/>
<dbReference type="InterPro" id="IPR036259">
    <property type="entry name" value="MFS_trans_sf"/>
</dbReference>
<dbReference type="AlphaFoldDB" id="A0A561QSL9"/>
<dbReference type="Proteomes" id="UP000320653">
    <property type="component" value="Unassembled WGS sequence"/>
</dbReference>
<keyword evidence="3" id="KW-1185">Reference proteome</keyword>
<evidence type="ECO:0000313" key="3">
    <source>
        <dbReference type="Proteomes" id="UP000320653"/>
    </source>
</evidence>
<accession>A0A561QSL9</accession>
<keyword evidence="1" id="KW-1133">Transmembrane helix</keyword>
<reference evidence="2 3" key="1">
    <citation type="submission" date="2019-06" db="EMBL/GenBank/DDBJ databases">
        <title>Sorghum-associated microbial communities from plants grown in Nebraska, USA.</title>
        <authorList>
            <person name="Schachtman D."/>
        </authorList>
    </citation>
    <scope>NUCLEOTIDE SEQUENCE [LARGE SCALE GENOMIC DNA]</scope>
    <source>
        <strain evidence="2 3">1225</strain>
    </source>
</reference>
<evidence type="ECO:0000313" key="2">
    <source>
        <dbReference type="EMBL" id="TWF53276.1"/>
    </source>
</evidence>
<protein>
    <submittedName>
        <fullName evidence="2">Uncharacterized protein</fullName>
    </submittedName>
</protein>
<evidence type="ECO:0000256" key="1">
    <source>
        <dbReference type="SAM" id="Phobius"/>
    </source>
</evidence>
<sequence length="119" mass="12340">MSAVENVVRAAVQKGAAKAAEEFTTKMSPADVPQVTSKVLAEVAPVVAHVTNSEPWYQSRVTVGNYVAMASVVIGPIIGHSFSPEEQGLITAVVTGAGVMAGAAFSLYGRWVAKKPLGQ</sequence>
<dbReference type="EMBL" id="VIWP01000004">
    <property type="protein sequence ID" value="TWF53276.1"/>
    <property type="molecule type" value="Genomic_DNA"/>
</dbReference>
<keyword evidence="1" id="KW-0472">Membrane</keyword>
<feature type="transmembrane region" description="Helical" evidence="1">
    <location>
        <begin position="63"/>
        <end position="82"/>
    </location>
</feature>
<dbReference type="RefSeq" id="WP_145638973.1">
    <property type="nucleotide sequence ID" value="NZ_VIWP01000004.1"/>
</dbReference>
<organism evidence="2 3">
    <name type="scientific">Neorhizobium alkalisoli</name>
    <dbReference type="NCBI Taxonomy" id="528178"/>
    <lineage>
        <taxon>Bacteria</taxon>
        <taxon>Pseudomonadati</taxon>
        <taxon>Pseudomonadota</taxon>
        <taxon>Alphaproteobacteria</taxon>
        <taxon>Hyphomicrobiales</taxon>
        <taxon>Rhizobiaceae</taxon>
        <taxon>Rhizobium/Agrobacterium group</taxon>
        <taxon>Neorhizobium</taxon>
    </lineage>
</organism>
<keyword evidence="1" id="KW-0812">Transmembrane</keyword>